<gene>
    <name evidence="1" type="ORF">H310_02017</name>
</gene>
<dbReference type="EMBL" id="KI913954">
    <property type="protein sequence ID" value="ETW07516.1"/>
    <property type="molecule type" value="Genomic_DNA"/>
</dbReference>
<name>A0A024UM42_9STRA</name>
<dbReference type="VEuPathDB" id="FungiDB:H310_02017"/>
<dbReference type="GeneID" id="20079067"/>
<dbReference type="AlphaFoldDB" id="A0A024UM42"/>
<organism evidence="1">
    <name type="scientific">Aphanomyces invadans</name>
    <dbReference type="NCBI Taxonomy" id="157072"/>
    <lineage>
        <taxon>Eukaryota</taxon>
        <taxon>Sar</taxon>
        <taxon>Stramenopiles</taxon>
        <taxon>Oomycota</taxon>
        <taxon>Saprolegniomycetes</taxon>
        <taxon>Saprolegniales</taxon>
        <taxon>Verrucalvaceae</taxon>
        <taxon>Aphanomyces</taxon>
    </lineage>
</organism>
<evidence type="ECO:0000313" key="1">
    <source>
        <dbReference type="EMBL" id="ETW07516.1"/>
    </source>
</evidence>
<reference evidence="1" key="1">
    <citation type="submission" date="2013-12" db="EMBL/GenBank/DDBJ databases">
        <title>The Genome Sequence of Aphanomyces invadans NJM9701.</title>
        <authorList>
            <consortium name="The Broad Institute Genomics Platform"/>
            <person name="Russ C."/>
            <person name="Tyler B."/>
            <person name="van West P."/>
            <person name="Dieguez-Uribeondo J."/>
            <person name="Young S.K."/>
            <person name="Zeng Q."/>
            <person name="Gargeya S."/>
            <person name="Fitzgerald M."/>
            <person name="Abouelleil A."/>
            <person name="Alvarado L."/>
            <person name="Chapman S.B."/>
            <person name="Gainer-Dewar J."/>
            <person name="Goldberg J."/>
            <person name="Griggs A."/>
            <person name="Gujja S."/>
            <person name="Hansen M."/>
            <person name="Howarth C."/>
            <person name="Imamovic A."/>
            <person name="Ireland A."/>
            <person name="Larimer J."/>
            <person name="McCowan C."/>
            <person name="Murphy C."/>
            <person name="Pearson M."/>
            <person name="Poon T.W."/>
            <person name="Priest M."/>
            <person name="Roberts A."/>
            <person name="Saif S."/>
            <person name="Shea T."/>
            <person name="Sykes S."/>
            <person name="Wortman J."/>
            <person name="Nusbaum C."/>
            <person name="Birren B."/>
        </authorList>
    </citation>
    <scope>NUCLEOTIDE SEQUENCE [LARGE SCALE GENOMIC DNA]</scope>
    <source>
        <strain evidence="1">NJM9701</strain>
    </source>
</reference>
<accession>A0A024UM42</accession>
<proteinExistence type="predicted"/>
<sequence>MSLATCASTTLSALFICKGNWFCRNELRMTTDMRFRLLVISNPCKMSLSTGSIEDCGRDDATKPP</sequence>
<dbReference type="RefSeq" id="XP_008863609.1">
    <property type="nucleotide sequence ID" value="XM_008865387.1"/>
</dbReference>
<protein>
    <submittedName>
        <fullName evidence="1">Uncharacterized protein</fullName>
    </submittedName>
</protein>